<name>A0A2A7NC37_MYCAG</name>
<dbReference type="PANTHER" id="PTHR10937">
    <property type="entry name" value="GLUCOSAMINE--FRUCTOSE-6-PHOSPHATE AMINOTRANSFERASE, ISOMERIZING"/>
    <property type="match status" value="1"/>
</dbReference>
<dbReference type="PANTHER" id="PTHR10937:SF0">
    <property type="entry name" value="GLUTAMINE--FRUCTOSE-6-PHOSPHATE TRANSAMINASE (ISOMERIZING)"/>
    <property type="match status" value="1"/>
</dbReference>
<dbReference type="Proteomes" id="UP000220914">
    <property type="component" value="Unassembled WGS sequence"/>
</dbReference>
<dbReference type="InterPro" id="IPR035466">
    <property type="entry name" value="GlmS/AgaS_SIS"/>
</dbReference>
<dbReference type="PROSITE" id="PS51464">
    <property type="entry name" value="SIS"/>
    <property type="match status" value="1"/>
</dbReference>
<evidence type="ECO:0000256" key="2">
    <source>
        <dbReference type="ARBA" id="ARBA00012916"/>
    </source>
</evidence>
<dbReference type="Gene3D" id="3.40.50.10490">
    <property type="entry name" value="Glucose-6-phosphate isomerase like protein, domain 1"/>
    <property type="match status" value="1"/>
</dbReference>
<dbReference type="GO" id="GO:0006487">
    <property type="term" value="P:protein N-linked glycosylation"/>
    <property type="evidence" value="ECO:0007669"/>
    <property type="project" value="TreeGrafter"/>
</dbReference>
<sequence>MKPDGFAADLYRKPEVLQRLASGLAAANPWDDVVPPNIERVVLLGMGSSAYAGGVAAARMRARGVVAASELASSPLLPDWGDATLVVATSASGGSAETLDALDRLPASAHTVALTNTPGSPITQRCDAVVDLAAETEVGGVACRSYQHTLALLLALECHLTRTGTERLASAVALAADASAYLLDTESDWRLEVSEPLLGPSGVYLAAPADRLCSAQQGALMLREGPRLPAVGCETGDWSHVDVYLTKTLDYRLLVFAGSKWEAQLAEWTGERGSTVIGVGGVVPGTQYNLRYPGDSDDVVRLLTEVLVPELMAARAWQAQRR</sequence>
<evidence type="ECO:0000259" key="5">
    <source>
        <dbReference type="PROSITE" id="PS51464"/>
    </source>
</evidence>
<accession>A0A2A7NC37</accession>
<dbReference type="InterPro" id="IPR001347">
    <property type="entry name" value="SIS_dom"/>
</dbReference>
<dbReference type="EC" id="2.6.1.16" evidence="2"/>
<dbReference type="EMBL" id="PDCP01000006">
    <property type="protein sequence ID" value="PEG41396.1"/>
    <property type="molecule type" value="Genomic_DNA"/>
</dbReference>
<evidence type="ECO:0000313" key="6">
    <source>
        <dbReference type="EMBL" id="GFG52969.1"/>
    </source>
</evidence>
<dbReference type="GO" id="GO:0006047">
    <property type="term" value="P:UDP-N-acetylglucosamine metabolic process"/>
    <property type="evidence" value="ECO:0007669"/>
    <property type="project" value="TreeGrafter"/>
</dbReference>
<comment type="caution">
    <text evidence="7">The sequence shown here is derived from an EMBL/GenBank/DDBJ whole genome shotgun (WGS) entry which is preliminary data.</text>
</comment>
<dbReference type="InterPro" id="IPR046348">
    <property type="entry name" value="SIS_dom_sf"/>
</dbReference>
<comment type="catalytic activity">
    <reaction evidence="1">
        <text>D-fructose 6-phosphate + L-glutamine = D-glucosamine 6-phosphate + L-glutamate</text>
        <dbReference type="Rhea" id="RHEA:13237"/>
        <dbReference type="ChEBI" id="CHEBI:29985"/>
        <dbReference type="ChEBI" id="CHEBI:58359"/>
        <dbReference type="ChEBI" id="CHEBI:58725"/>
        <dbReference type="ChEBI" id="CHEBI:61527"/>
        <dbReference type="EC" id="2.6.1.16"/>
    </reaction>
</comment>
<gene>
    <name evidence="7" type="ORF">CQY20_04840</name>
    <name evidence="6" type="ORF">MAGR_44100</name>
</gene>
<dbReference type="OrthoDB" id="3285577at2"/>
<dbReference type="EMBL" id="BLKS01000001">
    <property type="protein sequence ID" value="GFG52969.1"/>
    <property type="molecule type" value="Genomic_DNA"/>
</dbReference>
<dbReference type="Pfam" id="PF01380">
    <property type="entry name" value="SIS"/>
    <property type="match status" value="1"/>
</dbReference>
<evidence type="ECO:0000256" key="1">
    <source>
        <dbReference type="ARBA" id="ARBA00001031"/>
    </source>
</evidence>
<dbReference type="Proteomes" id="UP000465302">
    <property type="component" value="Unassembled WGS sequence"/>
</dbReference>
<feature type="domain" description="SIS" evidence="5">
    <location>
        <begin position="20"/>
        <end position="165"/>
    </location>
</feature>
<keyword evidence="4" id="KW-0677">Repeat</keyword>
<keyword evidence="8" id="KW-1185">Reference proteome</keyword>
<evidence type="ECO:0000313" key="9">
    <source>
        <dbReference type="Proteomes" id="UP000465302"/>
    </source>
</evidence>
<dbReference type="CDD" id="cd05008">
    <property type="entry name" value="SIS_GlmS_GlmD_1"/>
    <property type="match status" value="1"/>
</dbReference>
<dbReference type="RefSeq" id="WP_097938589.1">
    <property type="nucleotide sequence ID" value="NZ_BLKS01000001.1"/>
</dbReference>
<evidence type="ECO:0000256" key="3">
    <source>
        <dbReference type="ARBA" id="ARBA00016090"/>
    </source>
</evidence>
<protein>
    <recommendedName>
        <fullName evidence="3">Glutamine--fructose-6-phosphate aminotransferase [isomerizing]</fullName>
        <ecNumber evidence="2">2.6.1.16</ecNumber>
    </recommendedName>
</protein>
<reference evidence="6 9" key="2">
    <citation type="journal article" date="2019" name="Emerg. Microbes Infect.">
        <title>Comprehensive subspecies identification of 175 nontuberculous mycobacteria species based on 7547 genomic profiles.</title>
        <authorList>
            <person name="Matsumoto Y."/>
            <person name="Kinjo T."/>
            <person name="Motooka D."/>
            <person name="Nabeya D."/>
            <person name="Jung N."/>
            <person name="Uechi K."/>
            <person name="Horii T."/>
            <person name="Iida T."/>
            <person name="Fujita J."/>
            <person name="Nakamura S."/>
        </authorList>
    </citation>
    <scope>NUCLEOTIDE SEQUENCE [LARGE SCALE GENOMIC DNA]</scope>
    <source>
        <strain evidence="6 9">JCM 6377</strain>
    </source>
</reference>
<dbReference type="AlphaFoldDB" id="A0A2A7NC37"/>
<dbReference type="GO" id="GO:0006002">
    <property type="term" value="P:fructose 6-phosphate metabolic process"/>
    <property type="evidence" value="ECO:0007669"/>
    <property type="project" value="TreeGrafter"/>
</dbReference>
<evidence type="ECO:0000313" key="7">
    <source>
        <dbReference type="EMBL" id="PEG41396.1"/>
    </source>
</evidence>
<evidence type="ECO:0000256" key="4">
    <source>
        <dbReference type="ARBA" id="ARBA00022737"/>
    </source>
</evidence>
<reference evidence="6" key="3">
    <citation type="submission" date="2020-02" db="EMBL/GenBank/DDBJ databases">
        <authorList>
            <person name="Matsumoto Y."/>
            <person name="Motooka D."/>
            <person name="Nakamura S."/>
        </authorList>
    </citation>
    <scope>NUCLEOTIDE SEQUENCE</scope>
    <source>
        <strain evidence="6">JCM 6377</strain>
    </source>
</reference>
<dbReference type="GO" id="GO:0004360">
    <property type="term" value="F:glutamine-fructose-6-phosphate transaminase (isomerizing) activity"/>
    <property type="evidence" value="ECO:0007669"/>
    <property type="project" value="UniProtKB-EC"/>
</dbReference>
<reference evidence="7 8" key="1">
    <citation type="submission" date="2017-10" db="EMBL/GenBank/DDBJ databases">
        <title>The new phylogeny of genus Mycobacterium.</title>
        <authorList>
            <person name="Tortoli E."/>
            <person name="Trovato A."/>
            <person name="Cirillo D.M."/>
        </authorList>
    </citation>
    <scope>NUCLEOTIDE SEQUENCE [LARGE SCALE GENOMIC DNA]</scope>
    <source>
        <strain evidence="7 8">CCUG37673</strain>
    </source>
</reference>
<evidence type="ECO:0000313" key="8">
    <source>
        <dbReference type="Proteomes" id="UP000220914"/>
    </source>
</evidence>
<proteinExistence type="predicted"/>
<organism evidence="7 8">
    <name type="scientific">Mycolicibacterium agri</name>
    <name type="common">Mycobacterium agri</name>
    <dbReference type="NCBI Taxonomy" id="36811"/>
    <lineage>
        <taxon>Bacteria</taxon>
        <taxon>Bacillati</taxon>
        <taxon>Actinomycetota</taxon>
        <taxon>Actinomycetes</taxon>
        <taxon>Mycobacteriales</taxon>
        <taxon>Mycobacteriaceae</taxon>
        <taxon>Mycolicibacterium</taxon>
    </lineage>
</organism>
<dbReference type="GO" id="GO:0097367">
    <property type="term" value="F:carbohydrate derivative binding"/>
    <property type="evidence" value="ECO:0007669"/>
    <property type="project" value="InterPro"/>
</dbReference>
<dbReference type="SUPFAM" id="SSF53697">
    <property type="entry name" value="SIS domain"/>
    <property type="match status" value="1"/>
</dbReference>